<feature type="domain" description="DDE" evidence="1">
    <location>
        <begin position="81"/>
        <end position="151"/>
    </location>
</feature>
<dbReference type="NCBIfam" id="NF033587">
    <property type="entry name" value="transpos_IS6"/>
    <property type="match status" value="1"/>
</dbReference>
<keyword evidence="3" id="KW-1185">Reference proteome</keyword>
<sequence>MPETARPRGSSGLVDVEFVQRERTPRELITLGVRLHLGGLSLSNTVRELEKSGVERSRKAVHDWVHKADLAPVEGAEPATVALDETVIWIDGQQYWLYAAVDTATNRFLHIRLYSARTTAATEMFLAELMEKYDAEGALFLVDSAAWLNAALHRRALEFRCERHGDRNTTERVYREVKSRTSWFSNSSSHVNPATADSWLQAFARWHTETN</sequence>
<dbReference type="Pfam" id="PF13610">
    <property type="entry name" value="DDE_Tnp_IS240"/>
    <property type="match status" value="1"/>
</dbReference>
<organism evidence="2 3">
    <name type="scientific">Natrarchaeobaculum aegyptiacum</name>
    <dbReference type="NCBI Taxonomy" id="745377"/>
    <lineage>
        <taxon>Archaea</taxon>
        <taxon>Methanobacteriati</taxon>
        <taxon>Methanobacteriota</taxon>
        <taxon>Stenosarchaea group</taxon>
        <taxon>Halobacteria</taxon>
        <taxon>Halobacteriales</taxon>
        <taxon>Natrialbaceae</taxon>
        <taxon>Natrarchaeobaculum</taxon>
    </lineage>
</organism>
<reference evidence="3" key="1">
    <citation type="submission" date="2017-02" db="EMBL/GenBank/DDBJ databases">
        <title>Natronthermophilus aegyptiacus gen. nov.,sp. nov., an aerobic, extremely halophilic alkalithermophilic archaeon isolated from the athalassohaline Wadi An Natrun, Egypt.</title>
        <authorList>
            <person name="Zhao B."/>
        </authorList>
    </citation>
    <scope>NUCLEOTIDE SEQUENCE [LARGE SCALE GENOMIC DNA]</scope>
    <source>
        <strain evidence="3">JW/NM-HA 15</strain>
    </source>
</reference>
<dbReference type="Proteomes" id="UP000250088">
    <property type="component" value="Chromosome"/>
</dbReference>
<dbReference type="EMBL" id="CP019893">
    <property type="protein sequence ID" value="ARS90730.1"/>
    <property type="molecule type" value="Genomic_DNA"/>
</dbReference>
<dbReference type="KEGG" id="naj:B1756_13995"/>
<name>A0A2Z2HU37_9EURY</name>
<dbReference type="PANTHER" id="PTHR39967">
    <property type="match status" value="1"/>
</dbReference>
<proteinExistence type="predicted"/>
<evidence type="ECO:0000313" key="3">
    <source>
        <dbReference type="Proteomes" id="UP000250088"/>
    </source>
</evidence>
<gene>
    <name evidence="2" type="ORF">B1756_13995</name>
</gene>
<accession>A0A2Z2HU37</accession>
<dbReference type="GeneID" id="32895209"/>
<dbReference type="RefSeq" id="WP_086889100.1">
    <property type="nucleotide sequence ID" value="NZ_CP019893.1"/>
</dbReference>
<dbReference type="OrthoDB" id="359563at2157"/>
<evidence type="ECO:0000259" key="1">
    <source>
        <dbReference type="Pfam" id="PF13610"/>
    </source>
</evidence>
<dbReference type="InterPro" id="IPR047930">
    <property type="entry name" value="Transpos_IS6"/>
</dbReference>
<protein>
    <submittedName>
        <fullName evidence="2">IS6 family transposase</fullName>
    </submittedName>
</protein>
<dbReference type="PANTHER" id="PTHR39967:SF1">
    <property type="entry name" value="ISH14-TYPE TRANSPOSASE HSIRS44"/>
    <property type="match status" value="1"/>
</dbReference>
<dbReference type="InterPro" id="IPR032874">
    <property type="entry name" value="DDE_dom"/>
</dbReference>
<evidence type="ECO:0000313" key="2">
    <source>
        <dbReference type="EMBL" id="ARS90730.1"/>
    </source>
</evidence>
<dbReference type="AlphaFoldDB" id="A0A2Z2HU37"/>